<dbReference type="AlphaFoldDB" id="A0A6G1HYX0"/>
<accession>A0A6G1HYX0</accession>
<evidence type="ECO:0000313" key="2">
    <source>
        <dbReference type="Proteomes" id="UP000799640"/>
    </source>
</evidence>
<gene>
    <name evidence="1" type="ORF">EJ06DRAFT_529269</name>
</gene>
<dbReference type="PROSITE" id="PS51257">
    <property type="entry name" value="PROKAR_LIPOPROTEIN"/>
    <property type="match status" value="1"/>
</dbReference>
<name>A0A6G1HYX0_9PEZI</name>
<sequence length="54" mass="6076">MGRAVVGSAPFLCSCLLVSPCIFQKRYCCFFSRFGSSLHLRICVARRFSLTLAR</sequence>
<keyword evidence="2" id="KW-1185">Reference proteome</keyword>
<protein>
    <submittedName>
        <fullName evidence="1">Uncharacterized protein</fullName>
    </submittedName>
</protein>
<reference evidence="1" key="1">
    <citation type="journal article" date="2020" name="Stud. Mycol.">
        <title>101 Dothideomycetes genomes: a test case for predicting lifestyles and emergence of pathogens.</title>
        <authorList>
            <person name="Haridas S."/>
            <person name="Albert R."/>
            <person name="Binder M."/>
            <person name="Bloem J."/>
            <person name="Labutti K."/>
            <person name="Salamov A."/>
            <person name="Andreopoulos B."/>
            <person name="Baker S."/>
            <person name="Barry K."/>
            <person name="Bills G."/>
            <person name="Bluhm B."/>
            <person name="Cannon C."/>
            <person name="Castanera R."/>
            <person name="Culley D."/>
            <person name="Daum C."/>
            <person name="Ezra D."/>
            <person name="Gonzalez J."/>
            <person name="Henrissat B."/>
            <person name="Kuo A."/>
            <person name="Liang C."/>
            <person name="Lipzen A."/>
            <person name="Lutzoni F."/>
            <person name="Magnuson J."/>
            <person name="Mondo S."/>
            <person name="Nolan M."/>
            <person name="Ohm R."/>
            <person name="Pangilinan J."/>
            <person name="Park H.-J."/>
            <person name="Ramirez L."/>
            <person name="Alfaro M."/>
            <person name="Sun H."/>
            <person name="Tritt A."/>
            <person name="Yoshinaga Y."/>
            <person name="Zwiers L.-H."/>
            <person name="Turgeon B."/>
            <person name="Goodwin S."/>
            <person name="Spatafora J."/>
            <person name="Crous P."/>
            <person name="Grigoriev I."/>
        </authorList>
    </citation>
    <scope>NUCLEOTIDE SEQUENCE</scope>
    <source>
        <strain evidence="1">CBS 262.69</strain>
    </source>
</reference>
<proteinExistence type="predicted"/>
<dbReference type="Proteomes" id="UP000799640">
    <property type="component" value="Unassembled WGS sequence"/>
</dbReference>
<organism evidence="1 2">
    <name type="scientific">Trichodelitschia bisporula</name>
    <dbReference type="NCBI Taxonomy" id="703511"/>
    <lineage>
        <taxon>Eukaryota</taxon>
        <taxon>Fungi</taxon>
        <taxon>Dikarya</taxon>
        <taxon>Ascomycota</taxon>
        <taxon>Pezizomycotina</taxon>
        <taxon>Dothideomycetes</taxon>
        <taxon>Dothideomycetes incertae sedis</taxon>
        <taxon>Phaeotrichales</taxon>
        <taxon>Phaeotrichaceae</taxon>
        <taxon>Trichodelitschia</taxon>
    </lineage>
</organism>
<evidence type="ECO:0000313" key="1">
    <source>
        <dbReference type="EMBL" id="KAF2401111.1"/>
    </source>
</evidence>
<dbReference type="EMBL" id="ML996693">
    <property type="protein sequence ID" value="KAF2401111.1"/>
    <property type="molecule type" value="Genomic_DNA"/>
</dbReference>